<protein>
    <submittedName>
        <fullName evidence="2">SWI/SNF-related matrix-associated actin-dependent regulator of chromatin subfamily D member 1</fullName>
    </submittedName>
</protein>
<evidence type="ECO:0000313" key="3">
    <source>
        <dbReference type="Proteomes" id="UP000031668"/>
    </source>
</evidence>
<dbReference type="PROSITE" id="PS51925">
    <property type="entry name" value="SWIB_MDM2"/>
    <property type="match status" value="1"/>
</dbReference>
<evidence type="ECO:0000259" key="1">
    <source>
        <dbReference type="PROSITE" id="PS51925"/>
    </source>
</evidence>
<dbReference type="Proteomes" id="UP000031668">
    <property type="component" value="Unassembled WGS sequence"/>
</dbReference>
<sequence>MPVSKAAISNSQNLGRMEFKIEGKVIEARLLPDSINTDGQKHLSPVDFSRYNRSFSSFFKYMIVEFDPEVYAPDMRSLEWIRSNNTAENEGFVVRRPIVSKNNFTVSFHFSENSIPPQFQLSGPLSQLLGIFFESKPNIYLLFWEYLSRNNLMDICQSDIIHCDEAMHSIFGTDSFNVNDIPSILVSHLSPMPTHSFNIEVENPLGKNLIQVGAFSAPPQNFEIIMEVIMFFTLVSDFFKDVTQPFVVEYGDTTLDMNINEIRALEKKYKGLVESIASLKTRIRDGQNFVRNPSNFMMQWINAQCKDKQTIYPPPLTEMKLSQNEEDKSSEYYTRPFIQELVHRYVYNLVETKNIEPRNQS</sequence>
<dbReference type="Gene3D" id="1.10.245.10">
    <property type="entry name" value="SWIB/MDM2 domain"/>
    <property type="match status" value="1"/>
</dbReference>
<evidence type="ECO:0000313" key="2">
    <source>
        <dbReference type="EMBL" id="KII62994.1"/>
    </source>
</evidence>
<dbReference type="SUPFAM" id="SSF47592">
    <property type="entry name" value="SWIB/MDM2 domain"/>
    <property type="match status" value="1"/>
</dbReference>
<organism evidence="2 3">
    <name type="scientific">Thelohanellus kitauei</name>
    <name type="common">Myxosporean</name>
    <dbReference type="NCBI Taxonomy" id="669202"/>
    <lineage>
        <taxon>Eukaryota</taxon>
        <taxon>Metazoa</taxon>
        <taxon>Cnidaria</taxon>
        <taxon>Myxozoa</taxon>
        <taxon>Myxosporea</taxon>
        <taxon>Bivalvulida</taxon>
        <taxon>Platysporina</taxon>
        <taxon>Myxobolidae</taxon>
        <taxon>Thelohanellus</taxon>
    </lineage>
</organism>
<comment type="caution">
    <text evidence="2">The sequence shown here is derived from an EMBL/GenBank/DDBJ whole genome shotgun (WGS) entry which is preliminary data.</text>
</comment>
<dbReference type="InterPro" id="IPR036885">
    <property type="entry name" value="SWIB_MDM2_dom_sf"/>
</dbReference>
<dbReference type="AlphaFoldDB" id="A0A0C2MF44"/>
<proteinExistence type="predicted"/>
<dbReference type="SMART" id="SM00151">
    <property type="entry name" value="SWIB"/>
    <property type="match status" value="1"/>
</dbReference>
<keyword evidence="3" id="KW-1185">Reference proteome</keyword>
<name>A0A0C2MF44_THEKT</name>
<dbReference type="InterPro" id="IPR003121">
    <property type="entry name" value="SWIB_MDM2_domain"/>
</dbReference>
<dbReference type="InterPro" id="IPR019835">
    <property type="entry name" value="SWIB_domain"/>
</dbReference>
<feature type="domain" description="DM2" evidence="1">
    <location>
        <begin position="114"/>
        <end position="191"/>
    </location>
</feature>
<gene>
    <name evidence="2" type="ORF">RF11_05774</name>
</gene>
<dbReference type="Pfam" id="PF02201">
    <property type="entry name" value="SWIB"/>
    <property type="match status" value="1"/>
</dbReference>
<dbReference type="OrthoDB" id="10263741at2759"/>
<reference evidence="2 3" key="1">
    <citation type="journal article" date="2014" name="Genome Biol. Evol.">
        <title>The genome of the myxosporean Thelohanellus kitauei shows adaptations to nutrient acquisition within its fish host.</title>
        <authorList>
            <person name="Yang Y."/>
            <person name="Xiong J."/>
            <person name="Zhou Z."/>
            <person name="Huo F."/>
            <person name="Miao W."/>
            <person name="Ran C."/>
            <person name="Liu Y."/>
            <person name="Zhang J."/>
            <person name="Feng J."/>
            <person name="Wang M."/>
            <person name="Wang M."/>
            <person name="Wang L."/>
            <person name="Yao B."/>
        </authorList>
    </citation>
    <scope>NUCLEOTIDE SEQUENCE [LARGE SCALE GENOMIC DNA]</scope>
    <source>
        <strain evidence="2">Wuqing</strain>
    </source>
</reference>
<dbReference type="EMBL" id="JWZT01004828">
    <property type="protein sequence ID" value="KII62994.1"/>
    <property type="molecule type" value="Genomic_DNA"/>
</dbReference>
<dbReference type="OMA" id="VMDSKHH"/>
<accession>A0A0C2MF44</accession>
<dbReference type="CDD" id="cd10568">
    <property type="entry name" value="SWIB_like"/>
    <property type="match status" value="1"/>
</dbReference>
<dbReference type="PANTHER" id="PTHR13844">
    <property type="entry name" value="SWI/SNF-RELATED MATRIX-ASSOCIATED ACTIN-DEPENDENT REGULATOR OF CHROMATIN SUBFAMILY D"/>
    <property type="match status" value="1"/>
</dbReference>